<reference evidence="1 2" key="1">
    <citation type="journal article" date="2014" name="Nat. Commun.">
        <title>Multiple recent horizontal transfers of a large genomic region in cheese making fungi.</title>
        <authorList>
            <person name="Cheeseman K."/>
            <person name="Ropars J."/>
            <person name="Renault P."/>
            <person name="Dupont J."/>
            <person name="Gouzy J."/>
            <person name="Branca A."/>
            <person name="Abraham A.L."/>
            <person name="Ceppi M."/>
            <person name="Conseiller E."/>
            <person name="Debuchy R."/>
            <person name="Malagnac F."/>
            <person name="Goarin A."/>
            <person name="Silar P."/>
            <person name="Lacoste S."/>
            <person name="Sallet E."/>
            <person name="Bensimon A."/>
            <person name="Giraud T."/>
            <person name="Brygoo Y."/>
        </authorList>
    </citation>
    <scope>NUCLEOTIDE SEQUENCE [LARGE SCALE GENOMIC DNA]</scope>
    <source>
        <strain evidence="2">FM 013</strain>
    </source>
</reference>
<keyword evidence="2" id="KW-1185">Reference proteome</keyword>
<dbReference type="Proteomes" id="UP000053732">
    <property type="component" value="Unassembled WGS sequence"/>
</dbReference>
<evidence type="ECO:0000313" key="1">
    <source>
        <dbReference type="EMBL" id="CRL30222.1"/>
    </source>
</evidence>
<dbReference type="EMBL" id="HG793179">
    <property type="protein sequence ID" value="CRL30222.1"/>
    <property type="molecule type" value="Genomic_DNA"/>
</dbReference>
<protein>
    <submittedName>
        <fullName evidence="1">Str. FM013</fullName>
    </submittedName>
</protein>
<sequence length="104" mass="11938">MDIQQGAYPWLGDVNAKPAFALQISSHPPYHFPTPVYQQIEVLRCQRCRGRRSSSYHRGYREDLATHPPIGICSRRNTKCAAAKADLEFSRALHHFQVYELPVN</sequence>
<gene>
    <name evidence="1" type="ORF">PCAMFM013_S046g000026</name>
</gene>
<evidence type="ECO:0000313" key="2">
    <source>
        <dbReference type="Proteomes" id="UP000053732"/>
    </source>
</evidence>
<proteinExistence type="predicted"/>
<dbReference type="AlphaFoldDB" id="A0A0G4PVN9"/>
<name>A0A0G4PVN9_PENC3</name>
<organism evidence="1 2">
    <name type="scientific">Penicillium camemberti (strain FM 013)</name>
    <dbReference type="NCBI Taxonomy" id="1429867"/>
    <lineage>
        <taxon>Eukaryota</taxon>
        <taxon>Fungi</taxon>
        <taxon>Dikarya</taxon>
        <taxon>Ascomycota</taxon>
        <taxon>Pezizomycotina</taxon>
        <taxon>Eurotiomycetes</taxon>
        <taxon>Eurotiomycetidae</taxon>
        <taxon>Eurotiales</taxon>
        <taxon>Aspergillaceae</taxon>
        <taxon>Penicillium</taxon>
    </lineage>
</organism>
<accession>A0A0G4PVN9</accession>